<protein>
    <submittedName>
        <fullName evidence="3">IS3 family transposase</fullName>
    </submittedName>
</protein>
<feature type="transmembrane region" description="Helical" evidence="1">
    <location>
        <begin position="296"/>
        <end position="321"/>
    </location>
</feature>
<feature type="domain" description="Acyltransferase 3" evidence="2">
    <location>
        <begin position="18"/>
        <end position="341"/>
    </location>
</feature>
<keyword evidence="1" id="KW-0812">Transmembrane</keyword>
<feature type="transmembrane region" description="Helical" evidence="1">
    <location>
        <begin position="327"/>
        <end position="353"/>
    </location>
</feature>
<organism evidence="3 4">
    <name type="scientific">Bifidobacterium pseudolongum subsp. globosum</name>
    <dbReference type="NCBI Taxonomy" id="1690"/>
    <lineage>
        <taxon>Bacteria</taxon>
        <taxon>Bacillati</taxon>
        <taxon>Actinomycetota</taxon>
        <taxon>Actinomycetes</taxon>
        <taxon>Bifidobacteriales</taxon>
        <taxon>Bifidobacteriaceae</taxon>
        <taxon>Bifidobacterium</taxon>
    </lineage>
</organism>
<dbReference type="InterPro" id="IPR052734">
    <property type="entry name" value="Nod_factor_acetyltransferase"/>
</dbReference>
<proteinExistence type="predicted"/>
<evidence type="ECO:0000256" key="1">
    <source>
        <dbReference type="SAM" id="Phobius"/>
    </source>
</evidence>
<sequence>MNTAAPTENDPNTHRRIVWIDIAKAIAMILVFYGHISGSGDNPWFPDLENSIWVIYLFHMPLFFMLSGLTFNPNKAWREFIVSRFKRLIIPYFFFSLYGIAKSILKVTAPTIFASFHAGDMKQPSQELLNILLGNARGLWFFLALFWGDILLYAFNRICGSRLYFRMYLSILVVIALFGWFSIQLTKTNELLPFQLMRSTEAIGFVGLGWLLARPIRSMNRRTMSLWGLASIFAFILCVFWASKMGAPQYPAQMLYTILPHLAASITGSLVIITFAQWIPSWHWLLYIGRNTLTYYGLNGIAIAIVRKVLFSIIPVTIVVSHVLGQLILGISIVLIAILICRITTPVLIRWCWWGIGVDKKNRKDFCTLLRDSTKSSSSYQ</sequence>
<evidence type="ECO:0000313" key="3">
    <source>
        <dbReference type="EMBL" id="RYQ67442.1"/>
    </source>
</evidence>
<accession>A0A4Q5BE64</accession>
<keyword evidence="1" id="KW-1133">Transmembrane helix</keyword>
<feature type="transmembrane region" description="Helical" evidence="1">
    <location>
        <begin position="225"/>
        <end position="242"/>
    </location>
</feature>
<dbReference type="PANTHER" id="PTHR37312">
    <property type="entry name" value="MEMBRANE-BOUND ACYLTRANSFERASE YKRP-RELATED"/>
    <property type="match status" value="1"/>
</dbReference>
<dbReference type="EMBL" id="SBKU01000009">
    <property type="protein sequence ID" value="RYQ67442.1"/>
    <property type="molecule type" value="Genomic_DNA"/>
</dbReference>
<keyword evidence="1" id="KW-0472">Membrane</keyword>
<dbReference type="Proteomes" id="UP000293268">
    <property type="component" value="Unassembled WGS sequence"/>
</dbReference>
<name>A0A4Q5BE64_9BIFI</name>
<feature type="transmembrane region" description="Helical" evidence="1">
    <location>
        <begin position="51"/>
        <end position="71"/>
    </location>
</feature>
<dbReference type="GO" id="GO:0016747">
    <property type="term" value="F:acyltransferase activity, transferring groups other than amino-acyl groups"/>
    <property type="evidence" value="ECO:0007669"/>
    <property type="project" value="InterPro"/>
</dbReference>
<feature type="transmembrane region" description="Helical" evidence="1">
    <location>
        <begin position="163"/>
        <end position="183"/>
    </location>
</feature>
<comment type="caution">
    <text evidence="3">The sequence shown here is derived from an EMBL/GenBank/DDBJ whole genome shotgun (WGS) entry which is preliminary data.</text>
</comment>
<dbReference type="InterPro" id="IPR002656">
    <property type="entry name" value="Acyl_transf_3_dom"/>
</dbReference>
<gene>
    <name evidence="3" type="ORF">PG2072B_1475</name>
</gene>
<feature type="transmembrane region" description="Helical" evidence="1">
    <location>
        <begin position="195"/>
        <end position="213"/>
    </location>
</feature>
<feature type="transmembrane region" description="Helical" evidence="1">
    <location>
        <begin position="138"/>
        <end position="156"/>
    </location>
</feature>
<dbReference type="Pfam" id="PF01757">
    <property type="entry name" value="Acyl_transf_3"/>
    <property type="match status" value="1"/>
</dbReference>
<evidence type="ECO:0000259" key="2">
    <source>
        <dbReference type="Pfam" id="PF01757"/>
    </source>
</evidence>
<feature type="transmembrane region" description="Helical" evidence="1">
    <location>
        <begin position="254"/>
        <end position="276"/>
    </location>
</feature>
<feature type="transmembrane region" description="Helical" evidence="1">
    <location>
        <begin position="17"/>
        <end position="36"/>
    </location>
</feature>
<dbReference type="PANTHER" id="PTHR37312:SF1">
    <property type="entry name" value="MEMBRANE-BOUND ACYLTRANSFERASE YKRP-RELATED"/>
    <property type="match status" value="1"/>
</dbReference>
<reference evidence="3 4" key="1">
    <citation type="submission" date="2019-01" db="EMBL/GenBank/DDBJ databases">
        <title>Unveiling genomic diversity among members of the Bifidobacterium pseudolongum species, a widely distributed gut commensal of the animal kingdom.</title>
        <authorList>
            <person name="Lugli G.A."/>
            <person name="Duranti S."/>
            <person name="Albert K."/>
            <person name="Mancabelli L."/>
            <person name="Napoli S."/>
            <person name="Viappiani A."/>
            <person name="Anzalone R."/>
            <person name="Longhi G."/>
            <person name="Milani C."/>
            <person name="Turroni F."/>
            <person name="Alessandri G."/>
            <person name="Sela D.A."/>
            <person name="Van Sinderen D."/>
            <person name="Ventura M."/>
        </authorList>
    </citation>
    <scope>NUCLEOTIDE SEQUENCE [LARGE SCALE GENOMIC DNA]</scope>
    <source>
        <strain evidence="3 4">2072B</strain>
    </source>
</reference>
<dbReference type="RefSeq" id="WP_129851816.1">
    <property type="nucleotide sequence ID" value="NZ_RYUE01000008.1"/>
</dbReference>
<evidence type="ECO:0000313" key="4">
    <source>
        <dbReference type="Proteomes" id="UP000293268"/>
    </source>
</evidence>
<feature type="transmembrane region" description="Helical" evidence="1">
    <location>
        <begin position="92"/>
        <end position="118"/>
    </location>
</feature>
<dbReference type="AlphaFoldDB" id="A0A4Q5BE64"/>